<dbReference type="PANTHER" id="PTHR15467">
    <property type="entry name" value="ZINC-FINGERS AND HOMEOBOXES RELATED"/>
    <property type="match status" value="1"/>
</dbReference>
<name>A0A2Z7AME0_9LAMI</name>
<dbReference type="Pfam" id="PF00046">
    <property type="entry name" value="Homeodomain"/>
    <property type="match status" value="1"/>
</dbReference>
<gene>
    <name evidence="9" type="ORF">F511_34054</name>
</gene>
<keyword evidence="10" id="KW-1185">Reference proteome</keyword>
<dbReference type="CDD" id="cd00086">
    <property type="entry name" value="homeodomain"/>
    <property type="match status" value="1"/>
</dbReference>
<dbReference type="PANTHER" id="PTHR15467:SF9">
    <property type="entry name" value="HOMEOBOX DOMAIN-CONTAINING PROTEIN"/>
    <property type="match status" value="1"/>
</dbReference>
<dbReference type="InterPro" id="IPR009057">
    <property type="entry name" value="Homeodomain-like_sf"/>
</dbReference>
<dbReference type="EMBL" id="KV014395">
    <property type="protein sequence ID" value="KZV22310.1"/>
    <property type="molecule type" value="Genomic_DNA"/>
</dbReference>
<evidence type="ECO:0000256" key="4">
    <source>
        <dbReference type="ARBA" id="ARBA00023242"/>
    </source>
</evidence>
<feature type="DNA-binding region" description="Homeobox" evidence="5">
    <location>
        <begin position="266"/>
        <end position="325"/>
    </location>
</feature>
<dbReference type="GO" id="GO:0005634">
    <property type="term" value="C:nucleus"/>
    <property type="evidence" value="ECO:0007669"/>
    <property type="project" value="UniProtKB-SubCell"/>
</dbReference>
<evidence type="ECO:0000313" key="10">
    <source>
        <dbReference type="Proteomes" id="UP000250235"/>
    </source>
</evidence>
<evidence type="ECO:0000256" key="7">
    <source>
        <dbReference type="SAM" id="MobiDB-lite"/>
    </source>
</evidence>
<feature type="domain" description="Homeobox" evidence="8">
    <location>
        <begin position="264"/>
        <end position="324"/>
    </location>
</feature>
<dbReference type="Gene3D" id="1.10.10.60">
    <property type="entry name" value="Homeodomain-like"/>
    <property type="match status" value="1"/>
</dbReference>
<dbReference type="Proteomes" id="UP000250235">
    <property type="component" value="Unassembled WGS sequence"/>
</dbReference>
<feature type="compositionally biased region" description="Acidic residues" evidence="7">
    <location>
        <begin position="141"/>
        <end position="164"/>
    </location>
</feature>
<organism evidence="9 10">
    <name type="scientific">Dorcoceras hygrometricum</name>
    <dbReference type="NCBI Taxonomy" id="472368"/>
    <lineage>
        <taxon>Eukaryota</taxon>
        <taxon>Viridiplantae</taxon>
        <taxon>Streptophyta</taxon>
        <taxon>Embryophyta</taxon>
        <taxon>Tracheophyta</taxon>
        <taxon>Spermatophyta</taxon>
        <taxon>Magnoliopsida</taxon>
        <taxon>eudicotyledons</taxon>
        <taxon>Gunneridae</taxon>
        <taxon>Pentapetalae</taxon>
        <taxon>asterids</taxon>
        <taxon>lamiids</taxon>
        <taxon>Lamiales</taxon>
        <taxon>Gesneriaceae</taxon>
        <taxon>Didymocarpoideae</taxon>
        <taxon>Trichosporeae</taxon>
        <taxon>Loxocarpinae</taxon>
        <taxon>Dorcoceras</taxon>
    </lineage>
</organism>
<dbReference type="InterPro" id="IPR001356">
    <property type="entry name" value="HD"/>
</dbReference>
<comment type="subcellular location">
    <subcellularLocation>
        <location evidence="1 5 6">Nucleus</location>
    </subcellularLocation>
</comment>
<dbReference type="PROSITE" id="PS50071">
    <property type="entry name" value="HOMEOBOX_2"/>
    <property type="match status" value="1"/>
</dbReference>
<dbReference type="GO" id="GO:0000981">
    <property type="term" value="F:DNA-binding transcription factor activity, RNA polymerase II-specific"/>
    <property type="evidence" value="ECO:0007669"/>
    <property type="project" value="TreeGrafter"/>
</dbReference>
<reference evidence="9 10" key="1">
    <citation type="journal article" date="2015" name="Proc. Natl. Acad. Sci. U.S.A.">
        <title>The resurrection genome of Boea hygrometrica: A blueprint for survival of dehydration.</title>
        <authorList>
            <person name="Xiao L."/>
            <person name="Yang G."/>
            <person name="Zhang L."/>
            <person name="Yang X."/>
            <person name="Zhao S."/>
            <person name="Ji Z."/>
            <person name="Zhou Q."/>
            <person name="Hu M."/>
            <person name="Wang Y."/>
            <person name="Chen M."/>
            <person name="Xu Y."/>
            <person name="Jin H."/>
            <person name="Xiao X."/>
            <person name="Hu G."/>
            <person name="Bao F."/>
            <person name="Hu Y."/>
            <person name="Wan P."/>
            <person name="Li L."/>
            <person name="Deng X."/>
            <person name="Kuang T."/>
            <person name="Xiang C."/>
            <person name="Zhu J.K."/>
            <person name="Oliver M.J."/>
            <person name="He Y."/>
        </authorList>
    </citation>
    <scope>NUCLEOTIDE SEQUENCE [LARGE SCALE GENOMIC DNA]</scope>
    <source>
        <strain evidence="10">cv. XS01</strain>
    </source>
</reference>
<evidence type="ECO:0000256" key="1">
    <source>
        <dbReference type="ARBA" id="ARBA00004123"/>
    </source>
</evidence>
<keyword evidence="2 5" id="KW-0238">DNA-binding</keyword>
<evidence type="ECO:0000256" key="5">
    <source>
        <dbReference type="PROSITE-ProRule" id="PRU00108"/>
    </source>
</evidence>
<evidence type="ECO:0000256" key="6">
    <source>
        <dbReference type="RuleBase" id="RU000682"/>
    </source>
</evidence>
<feature type="region of interest" description="Disordered" evidence="7">
    <location>
        <begin position="135"/>
        <end position="167"/>
    </location>
</feature>
<evidence type="ECO:0000256" key="2">
    <source>
        <dbReference type="ARBA" id="ARBA00023125"/>
    </source>
</evidence>
<protein>
    <recommendedName>
        <fullName evidence="8">Homeobox domain-containing protein</fullName>
    </recommendedName>
</protein>
<keyword evidence="4 5" id="KW-0539">Nucleus</keyword>
<evidence type="ECO:0000259" key="8">
    <source>
        <dbReference type="PROSITE" id="PS50071"/>
    </source>
</evidence>
<proteinExistence type="predicted"/>
<evidence type="ECO:0000256" key="3">
    <source>
        <dbReference type="ARBA" id="ARBA00023155"/>
    </source>
</evidence>
<evidence type="ECO:0000313" key="9">
    <source>
        <dbReference type="EMBL" id="KZV22310.1"/>
    </source>
</evidence>
<dbReference type="SUPFAM" id="SSF46689">
    <property type="entry name" value="Homeodomain-like"/>
    <property type="match status" value="1"/>
</dbReference>
<dbReference type="AlphaFoldDB" id="A0A2Z7AME0"/>
<dbReference type="GO" id="GO:0003677">
    <property type="term" value="F:DNA binding"/>
    <property type="evidence" value="ECO:0007669"/>
    <property type="project" value="UniProtKB-UniRule"/>
</dbReference>
<feature type="region of interest" description="Disordered" evidence="7">
    <location>
        <begin position="48"/>
        <end position="70"/>
    </location>
</feature>
<sequence length="338" mass="38346">MAATTLGVSVAIPSSSSHRVSIFLGHPRNIRFNRSPPSRTGVVCFSGRRRNSAKGPAPAKEIRKNTLSNKNLEEDDDVDEDAFEALFSQLEEDLKNDGLIGEDDEGDLLNDEELAKLELELAEALEEDELIGALGTMTGDNDYEDEEEESDNVDDVEAEDEEEESQIKLKNWQSRRLAYALKNGRRKTSIKNLAADLCLDRAVVLKILRDPPPNLVMLSAALPDKPLPTSVEVEEKIEETVPLKQTRQASKTKTEVKLPIHEMRNNWSARKRLKKVQIDTLEQVYRRSKRPTNAMISSIVYLTNLPRKRVVKWFEDKRAEDEVPDRRLPYHRSDLSTS</sequence>
<dbReference type="OrthoDB" id="514822at2759"/>
<dbReference type="SMART" id="SM00389">
    <property type="entry name" value="HOX"/>
    <property type="match status" value="1"/>
</dbReference>
<keyword evidence="3 5" id="KW-0371">Homeobox</keyword>
<accession>A0A2Z7AME0</accession>